<evidence type="ECO:0000313" key="3">
    <source>
        <dbReference type="EMBL" id="QQP49056.1"/>
    </source>
</evidence>
<dbReference type="InterPro" id="IPR035901">
    <property type="entry name" value="GIY-YIG_endonuc_sf"/>
</dbReference>
<organism evidence="3 4">
    <name type="scientific">Caligus rogercresseyi</name>
    <name type="common">Sea louse</name>
    <dbReference type="NCBI Taxonomy" id="217165"/>
    <lineage>
        <taxon>Eukaryota</taxon>
        <taxon>Metazoa</taxon>
        <taxon>Ecdysozoa</taxon>
        <taxon>Arthropoda</taxon>
        <taxon>Crustacea</taxon>
        <taxon>Multicrustacea</taxon>
        <taxon>Hexanauplia</taxon>
        <taxon>Copepoda</taxon>
        <taxon>Siphonostomatoida</taxon>
        <taxon>Caligidae</taxon>
        <taxon>Caligus</taxon>
    </lineage>
</organism>
<dbReference type="Pfam" id="PF21202">
    <property type="entry name" value="SLX1_C"/>
    <property type="match status" value="1"/>
</dbReference>
<dbReference type="InterPro" id="IPR050381">
    <property type="entry name" value="SLX1_endonuclease"/>
</dbReference>
<accession>A0A7T8HFH3</accession>
<reference evidence="4" key="1">
    <citation type="submission" date="2021-01" db="EMBL/GenBank/DDBJ databases">
        <title>Caligus Genome Assembly.</title>
        <authorList>
            <person name="Gallardo-Escarate C."/>
        </authorList>
    </citation>
    <scope>NUCLEOTIDE SEQUENCE [LARGE SCALE GENOMIC DNA]</scope>
</reference>
<keyword evidence="1" id="KW-0862">Zinc</keyword>
<evidence type="ECO:0000256" key="1">
    <source>
        <dbReference type="ARBA" id="ARBA00022771"/>
    </source>
</evidence>
<keyword evidence="4" id="KW-1185">Reference proteome</keyword>
<dbReference type="GO" id="GO:0008270">
    <property type="term" value="F:zinc ion binding"/>
    <property type="evidence" value="ECO:0007669"/>
    <property type="project" value="UniProtKB-KW"/>
</dbReference>
<dbReference type="GO" id="GO:0017108">
    <property type="term" value="F:5'-flap endonuclease activity"/>
    <property type="evidence" value="ECO:0007669"/>
    <property type="project" value="TreeGrafter"/>
</dbReference>
<evidence type="ECO:0000313" key="4">
    <source>
        <dbReference type="Proteomes" id="UP000595437"/>
    </source>
</evidence>
<dbReference type="PANTHER" id="PTHR20208:SF10">
    <property type="entry name" value="STRUCTURE-SPECIFIC ENDONUCLEASE SUBUNIT SLX1"/>
    <property type="match status" value="1"/>
</dbReference>
<proteinExistence type="predicted"/>
<protein>
    <submittedName>
        <fullName evidence="3">Structure-specific endonuclease subunit SLX1 -like protein</fullName>
    </submittedName>
</protein>
<dbReference type="InterPro" id="IPR048749">
    <property type="entry name" value="SLX1_C"/>
</dbReference>
<evidence type="ECO:0000259" key="2">
    <source>
        <dbReference type="Pfam" id="PF21202"/>
    </source>
</evidence>
<keyword evidence="3" id="KW-0540">Nuclease</keyword>
<dbReference type="AlphaFoldDB" id="A0A7T8HFH3"/>
<dbReference type="GO" id="GO:0000724">
    <property type="term" value="P:double-strand break repair via homologous recombination"/>
    <property type="evidence" value="ECO:0007669"/>
    <property type="project" value="TreeGrafter"/>
</dbReference>
<dbReference type="EMBL" id="CP045895">
    <property type="protein sequence ID" value="QQP49056.1"/>
    <property type="molecule type" value="Genomic_DNA"/>
</dbReference>
<dbReference type="GO" id="GO:0008821">
    <property type="term" value="F:crossover junction DNA endonuclease activity"/>
    <property type="evidence" value="ECO:0007669"/>
    <property type="project" value="TreeGrafter"/>
</dbReference>
<dbReference type="OrthoDB" id="24645at2759"/>
<keyword evidence="3" id="KW-0378">Hydrolase</keyword>
<dbReference type="Gene3D" id="3.30.40.10">
    <property type="entry name" value="Zinc/RING finger domain, C3HC4 (zinc finger)"/>
    <property type="match status" value="1"/>
</dbReference>
<dbReference type="PANTHER" id="PTHR20208">
    <property type="entry name" value="STRUCTURE-SPECIFIC ENDONUCLEASE SUBUNIT SLX1"/>
    <property type="match status" value="1"/>
</dbReference>
<sequence length="193" mass="21580">MVLLVQGFPNQISALRFEWAWQHPSRSRRLSSIVSAKASREKSLDFHIRVVATMLQTPPWSRLPLTLRWLRPDLTSIPQDKSPPLHMPIVYGPVCSIKIPSAKGSNPETDMEEHDSLICSICFSDIGPISEECVKCISPKCSAASHITCLANQFLVNEPDRLLPISGKCPVCDLDVLWGDIIRKKKGCYSKLT</sequence>
<keyword evidence="3" id="KW-0255">Endonuclease</keyword>
<dbReference type="InterPro" id="IPR013083">
    <property type="entry name" value="Znf_RING/FYVE/PHD"/>
</dbReference>
<name>A0A7T8HFH3_CALRO</name>
<keyword evidence="1" id="KW-0479">Metal-binding</keyword>
<gene>
    <name evidence="3" type="ORF">FKW44_009573</name>
</gene>
<keyword evidence="1" id="KW-0863">Zinc-finger</keyword>
<dbReference type="Gene3D" id="3.40.1440.10">
    <property type="entry name" value="GIY-YIG endonuclease"/>
    <property type="match status" value="1"/>
</dbReference>
<dbReference type="GO" id="GO:0033557">
    <property type="term" value="C:Slx1-Slx4 complex"/>
    <property type="evidence" value="ECO:0007669"/>
    <property type="project" value="TreeGrafter"/>
</dbReference>
<feature type="domain" description="Structure-specific endonuclease subunit SLX1 C-terminal" evidence="2">
    <location>
        <begin position="119"/>
        <end position="182"/>
    </location>
</feature>
<dbReference type="Proteomes" id="UP000595437">
    <property type="component" value="Chromosome 6"/>
</dbReference>